<dbReference type="Gene3D" id="1.20.1050.60">
    <property type="entry name" value="alpha-1,2-mannosidase"/>
    <property type="match status" value="1"/>
</dbReference>
<dbReference type="InterPro" id="IPR005887">
    <property type="entry name" value="GH92_a_mannosidase_put"/>
</dbReference>
<feature type="signal peptide" evidence="1">
    <location>
        <begin position="1"/>
        <end position="21"/>
    </location>
</feature>
<sequence length="1095" mass="113478">MTAFVSVALLAASLAVAPANAAPEFEVNPFVGTENFGNTFPGAGAPFGMVQVSPDTGGQGGYDYRQDTIYGFSQTHLSGVGCGVAGELPIMPTTGAITSVDPAAYRSAYAHADEEAAPGYYRVGLSRYGVGAELTATARTGWQRYTFPATGAANVLFNTGRANQSVFDSEIHVVGDRTIEGRVHAGNFCAGKDDHTVFFTASFDRPFAAFGTWRGSSATANSRDAAGSGGNGAYVTFDATAAADVVVKVGLSYTGLPGARANLAAETGDGYDFDQVRASLQASWVAALAKIKIGGGTADRRVAFYTALYHSLLHPNLAGDVDGSYVGFDRAVHRAVGYTPYQNFSLWDTYRPQNQLLELLAPEVARDVALSVLAIGRDGGWLPRWALANSETNIMTGDPVTPFLVEAWSKGLLSGHEEEAYALLRANALSQPPAASPYNGRTGIAYYSDRGYIPSGLKLGTDCVAKGGDNDCQHPASATLEYAAADASLALMASGLGKTADARLFAGRGQWYRNLWDSSIGQFRPRTVDGTWLTPYDPVAAGEQFHEGGAYQYQWLVPQDPAGLVSLMGGRQATEQRLDDFFAYPHLLTDPAGTARTDWIAHPYEYYSKATYNPNNEPDLLAPYLYHWAGDPAKTATVVRAAMTLFTTGPDGMTGNDDLGTMSAWYVFSSLGLYPTMSGANFLAVSSPQFPSAVVDVAGHPLTITAPGASDTRRYIQRVSVGGRSLSRNWIPWSAIGSGGTIAHTLGDTPSKWGTAVADQPPSVNQAPADGRTHLDAAIRPGSAALAPGGSVTLTVDLVGQAPGVLHPKVTAEVPAGWTVSVRQPRPLHSYRLPVSSSAAVTVSAPAGTALASYPLSVTVTGAQPVAATASLVVSAPLTCGYTNAEANTEANTAANAAANTEANTEANTAADAEANAAACAVDLGPLLSRDGTATVAAPAEGNFDGGGWSFDADLLPAAGPVTWDGVTFLAPSPAGTAPNFMPAAGQALLLPAGHATAHLVVTSHNGPVSGGLTIGYTDGTYASVPLTVADWCGSPAAGTTTVLAMDHRIKAGQGVDGPPVSLFGVTVPAAAGKQLRSLTLPTAAGLYVYAVSIY</sequence>
<evidence type="ECO:0000259" key="2">
    <source>
        <dbReference type="Pfam" id="PF07971"/>
    </source>
</evidence>
<feature type="domain" description="Glycosyl hydrolase family 92 N-terminal" evidence="3">
    <location>
        <begin position="27"/>
        <end position="252"/>
    </location>
</feature>
<dbReference type="Gene3D" id="1.20.1610.10">
    <property type="entry name" value="alpha-1,2-mannosidases domains"/>
    <property type="match status" value="1"/>
</dbReference>
<evidence type="ECO:0000313" key="5">
    <source>
        <dbReference type="Proteomes" id="UP000637628"/>
    </source>
</evidence>
<organism evidence="4 5">
    <name type="scientific">Paractinoplanes durhamensis</name>
    <dbReference type="NCBI Taxonomy" id="113563"/>
    <lineage>
        <taxon>Bacteria</taxon>
        <taxon>Bacillati</taxon>
        <taxon>Actinomycetota</taxon>
        <taxon>Actinomycetes</taxon>
        <taxon>Micromonosporales</taxon>
        <taxon>Micromonosporaceae</taxon>
        <taxon>Paractinoplanes</taxon>
    </lineage>
</organism>
<dbReference type="Pfam" id="PF07971">
    <property type="entry name" value="Glyco_hydro_92"/>
    <property type="match status" value="1"/>
</dbReference>
<dbReference type="PANTHER" id="PTHR12143:SF39">
    <property type="entry name" value="SECRETED PROTEIN"/>
    <property type="match status" value="1"/>
</dbReference>
<name>A0ABQ3YXG2_9ACTN</name>
<protein>
    <submittedName>
        <fullName evidence="4">Alpha-1,2-mannosidase</fullName>
    </submittedName>
</protein>
<dbReference type="Gene3D" id="2.70.98.10">
    <property type="match status" value="1"/>
</dbReference>
<dbReference type="Proteomes" id="UP000637628">
    <property type="component" value="Unassembled WGS sequence"/>
</dbReference>
<feature type="chain" id="PRO_5045238290" evidence="1">
    <location>
        <begin position="22"/>
        <end position="1095"/>
    </location>
</feature>
<dbReference type="PANTHER" id="PTHR12143">
    <property type="entry name" value="PEPTIDE N-GLYCANASE PNGASE -RELATED"/>
    <property type="match status" value="1"/>
</dbReference>
<evidence type="ECO:0000313" key="4">
    <source>
        <dbReference type="EMBL" id="GIE02269.1"/>
    </source>
</evidence>
<dbReference type="Gene3D" id="3.30.2080.10">
    <property type="entry name" value="GH92 mannosidase domain"/>
    <property type="match status" value="1"/>
</dbReference>
<dbReference type="EMBL" id="BOML01000031">
    <property type="protein sequence ID" value="GIE02269.1"/>
    <property type="molecule type" value="Genomic_DNA"/>
</dbReference>
<reference evidence="4 5" key="1">
    <citation type="submission" date="2021-01" db="EMBL/GenBank/DDBJ databases">
        <title>Whole genome shotgun sequence of Actinoplanes durhamensis NBRC 14914.</title>
        <authorList>
            <person name="Komaki H."/>
            <person name="Tamura T."/>
        </authorList>
    </citation>
    <scope>NUCLEOTIDE SEQUENCE [LARGE SCALE GENOMIC DNA]</scope>
    <source>
        <strain evidence="4 5">NBRC 14914</strain>
    </source>
</reference>
<keyword evidence="5" id="KW-1185">Reference proteome</keyword>
<proteinExistence type="predicted"/>
<dbReference type="SUPFAM" id="SSF48208">
    <property type="entry name" value="Six-hairpin glycosidases"/>
    <property type="match status" value="1"/>
</dbReference>
<comment type="caution">
    <text evidence="4">The sequence shown here is derived from an EMBL/GenBank/DDBJ whole genome shotgun (WGS) entry which is preliminary data.</text>
</comment>
<dbReference type="Pfam" id="PF17678">
    <property type="entry name" value="Glyco_hydro_92N"/>
    <property type="match status" value="1"/>
</dbReference>
<feature type="domain" description="Glycosyl hydrolase family 92" evidence="2">
    <location>
        <begin position="258"/>
        <end position="748"/>
    </location>
</feature>
<dbReference type="InterPro" id="IPR014718">
    <property type="entry name" value="GH-type_carb-bd"/>
</dbReference>
<gene>
    <name evidence="4" type="ORF">Adu01nite_36190</name>
</gene>
<accession>A0ABQ3YXG2</accession>
<dbReference type="InterPro" id="IPR008928">
    <property type="entry name" value="6-hairpin_glycosidase_sf"/>
</dbReference>
<dbReference type="InterPro" id="IPR041371">
    <property type="entry name" value="GH92_N"/>
</dbReference>
<dbReference type="InterPro" id="IPR050883">
    <property type="entry name" value="PNGase"/>
</dbReference>
<evidence type="ECO:0000259" key="3">
    <source>
        <dbReference type="Pfam" id="PF17678"/>
    </source>
</evidence>
<dbReference type="NCBIfam" id="TIGR01180">
    <property type="entry name" value="aman2_put"/>
    <property type="match status" value="1"/>
</dbReference>
<evidence type="ECO:0000256" key="1">
    <source>
        <dbReference type="SAM" id="SignalP"/>
    </source>
</evidence>
<keyword evidence="1" id="KW-0732">Signal</keyword>
<dbReference type="InterPro" id="IPR012939">
    <property type="entry name" value="Glyco_hydro_92"/>
</dbReference>